<keyword evidence="2 8" id="KW-0813">Transport</keyword>
<dbReference type="EMBL" id="DSID01000345">
    <property type="protein sequence ID" value="HEX70474.1"/>
    <property type="molecule type" value="Genomic_DNA"/>
</dbReference>
<protein>
    <submittedName>
        <fullName evidence="10">ABC transporter permease</fullName>
    </submittedName>
</protein>
<feature type="transmembrane region" description="Helical" evidence="8">
    <location>
        <begin position="152"/>
        <end position="172"/>
    </location>
</feature>
<gene>
    <name evidence="10" type="ORF">ENP13_04435</name>
</gene>
<evidence type="ECO:0000313" key="10">
    <source>
        <dbReference type="EMBL" id="HEX70474.1"/>
    </source>
</evidence>
<evidence type="ECO:0000256" key="4">
    <source>
        <dbReference type="ARBA" id="ARBA00022519"/>
    </source>
</evidence>
<keyword evidence="7 8" id="KW-0472">Membrane</keyword>
<dbReference type="InterPro" id="IPR000515">
    <property type="entry name" value="MetI-like"/>
</dbReference>
<feature type="transmembrane region" description="Helical" evidence="8">
    <location>
        <begin position="91"/>
        <end position="113"/>
    </location>
</feature>
<organism evidence="10">
    <name type="scientific">Thermorudis sp</name>
    <dbReference type="NCBI Taxonomy" id="1969470"/>
    <lineage>
        <taxon>Bacteria</taxon>
        <taxon>Pseudomonadati</taxon>
        <taxon>Thermomicrobiota</taxon>
        <taxon>Thermomicrobia</taxon>
        <taxon>Thermomicrobia incertae sedis</taxon>
        <taxon>Thermorudis</taxon>
    </lineage>
</organism>
<dbReference type="PANTHER" id="PTHR43357:SF4">
    <property type="entry name" value="INNER MEMBRANE ABC TRANSPORTER PERMEASE PROTEIN YDCV"/>
    <property type="match status" value="1"/>
</dbReference>
<keyword evidence="3" id="KW-1003">Cell membrane</keyword>
<dbReference type="AlphaFoldDB" id="A0A7C3ARB2"/>
<feature type="transmembrane region" description="Helical" evidence="8">
    <location>
        <begin position="125"/>
        <end position="146"/>
    </location>
</feature>
<feature type="transmembrane region" description="Helical" evidence="8">
    <location>
        <begin position="256"/>
        <end position="278"/>
    </location>
</feature>
<dbReference type="GO" id="GO:0055085">
    <property type="term" value="P:transmembrane transport"/>
    <property type="evidence" value="ECO:0007669"/>
    <property type="project" value="InterPro"/>
</dbReference>
<sequence>MTVQPAARPGARVLAERQARPPRFALSWSRLLLAALCGLVLLFLVAPVVIVIPMSFSAAKYLSFPPPGFSLQWYENFFNRSDWTSAMIQSIRVAFTVMILATVLGIMASLALVRGNFPGKDLINAVIVSPLIVPTIIVAIAIYGIYARLHLVQTFIGLVLAHTVLAVPYVIVNVTATLRGFDIRLEQAAQNLGANPLQTFRYVTLPLIAPGIFAGAVFAFIASFDELIVALFIAGAQGRTLPMRMFEGLRLEIDPTIASVSSMLITFSVLVLLSAELVRRRGRTEA</sequence>
<dbReference type="PROSITE" id="PS50928">
    <property type="entry name" value="ABC_TM1"/>
    <property type="match status" value="1"/>
</dbReference>
<evidence type="ECO:0000256" key="8">
    <source>
        <dbReference type="RuleBase" id="RU363032"/>
    </source>
</evidence>
<dbReference type="Gene3D" id="1.10.3720.10">
    <property type="entry name" value="MetI-like"/>
    <property type="match status" value="1"/>
</dbReference>
<name>A0A7C3ARB2_9BACT</name>
<dbReference type="CDD" id="cd06261">
    <property type="entry name" value="TM_PBP2"/>
    <property type="match status" value="1"/>
</dbReference>
<comment type="subcellular location">
    <subcellularLocation>
        <location evidence="1">Cell inner membrane</location>
        <topology evidence="1">Multi-pass membrane protein</topology>
    </subcellularLocation>
    <subcellularLocation>
        <location evidence="8">Cell membrane</location>
        <topology evidence="8">Multi-pass membrane protein</topology>
    </subcellularLocation>
</comment>
<evidence type="ECO:0000256" key="6">
    <source>
        <dbReference type="ARBA" id="ARBA00022989"/>
    </source>
</evidence>
<evidence type="ECO:0000256" key="1">
    <source>
        <dbReference type="ARBA" id="ARBA00004429"/>
    </source>
</evidence>
<dbReference type="SUPFAM" id="SSF161098">
    <property type="entry name" value="MetI-like"/>
    <property type="match status" value="1"/>
</dbReference>
<feature type="domain" description="ABC transmembrane type-1" evidence="9">
    <location>
        <begin position="87"/>
        <end position="275"/>
    </location>
</feature>
<keyword evidence="5 8" id="KW-0812">Transmembrane</keyword>
<evidence type="ECO:0000256" key="3">
    <source>
        <dbReference type="ARBA" id="ARBA00022475"/>
    </source>
</evidence>
<proteinExistence type="inferred from homology"/>
<evidence type="ECO:0000259" key="9">
    <source>
        <dbReference type="PROSITE" id="PS50928"/>
    </source>
</evidence>
<reference evidence="10" key="1">
    <citation type="journal article" date="2020" name="mSystems">
        <title>Genome- and Community-Level Interaction Insights into Carbon Utilization and Element Cycling Functions of Hydrothermarchaeota in Hydrothermal Sediment.</title>
        <authorList>
            <person name="Zhou Z."/>
            <person name="Liu Y."/>
            <person name="Xu W."/>
            <person name="Pan J."/>
            <person name="Luo Z.H."/>
            <person name="Li M."/>
        </authorList>
    </citation>
    <scope>NUCLEOTIDE SEQUENCE [LARGE SCALE GENOMIC DNA]</scope>
    <source>
        <strain evidence="10">SpSt-192</strain>
    </source>
</reference>
<evidence type="ECO:0000256" key="7">
    <source>
        <dbReference type="ARBA" id="ARBA00023136"/>
    </source>
</evidence>
<feature type="transmembrane region" description="Helical" evidence="8">
    <location>
        <begin position="207"/>
        <end position="236"/>
    </location>
</feature>
<keyword evidence="6 8" id="KW-1133">Transmembrane helix</keyword>
<comment type="caution">
    <text evidence="10">The sequence shown here is derived from an EMBL/GenBank/DDBJ whole genome shotgun (WGS) entry which is preliminary data.</text>
</comment>
<evidence type="ECO:0000256" key="2">
    <source>
        <dbReference type="ARBA" id="ARBA00022448"/>
    </source>
</evidence>
<dbReference type="GO" id="GO:0005886">
    <property type="term" value="C:plasma membrane"/>
    <property type="evidence" value="ECO:0007669"/>
    <property type="project" value="UniProtKB-SubCell"/>
</dbReference>
<accession>A0A7C3ARB2</accession>
<evidence type="ECO:0000256" key="5">
    <source>
        <dbReference type="ARBA" id="ARBA00022692"/>
    </source>
</evidence>
<dbReference type="InterPro" id="IPR035906">
    <property type="entry name" value="MetI-like_sf"/>
</dbReference>
<keyword evidence="4" id="KW-0997">Cell inner membrane</keyword>
<dbReference type="Pfam" id="PF00528">
    <property type="entry name" value="BPD_transp_1"/>
    <property type="match status" value="1"/>
</dbReference>
<dbReference type="PANTHER" id="PTHR43357">
    <property type="entry name" value="INNER MEMBRANE ABC TRANSPORTER PERMEASE PROTEIN YDCV"/>
    <property type="match status" value="1"/>
</dbReference>
<feature type="transmembrane region" description="Helical" evidence="8">
    <location>
        <begin position="31"/>
        <end position="56"/>
    </location>
</feature>
<comment type="similarity">
    <text evidence="8">Belongs to the binding-protein-dependent transport system permease family.</text>
</comment>